<feature type="region of interest" description="Disordered" evidence="1">
    <location>
        <begin position="37"/>
        <end position="90"/>
    </location>
</feature>
<accession>A0A0A9GZ98</accession>
<protein>
    <submittedName>
        <fullName evidence="2">Uncharacterized protein</fullName>
    </submittedName>
</protein>
<dbReference type="PROSITE" id="PS51257">
    <property type="entry name" value="PROKAR_LIPOPROTEIN"/>
    <property type="match status" value="1"/>
</dbReference>
<name>A0A0A9GZ98_ARUDO</name>
<evidence type="ECO:0000256" key="1">
    <source>
        <dbReference type="SAM" id="MobiDB-lite"/>
    </source>
</evidence>
<sequence length="90" mass="9236">MDRWSLPPATAAAAAAPAPLSPATCLVHALASGCSRWQRARDEQGSESGEGKRGDRKGCGSGVRAGCARGDFTVAKGTRQPLDRLSSGPE</sequence>
<reference evidence="2" key="1">
    <citation type="submission" date="2014-09" db="EMBL/GenBank/DDBJ databases">
        <authorList>
            <person name="Magalhaes I.L.F."/>
            <person name="Oliveira U."/>
            <person name="Santos F.R."/>
            <person name="Vidigal T.H.D.A."/>
            <person name="Brescovit A.D."/>
            <person name="Santos A.J."/>
        </authorList>
    </citation>
    <scope>NUCLEOTIDE SEQUENCE</scope>
    <source>
        <tissue evidence="2">Shoot tissue taken approximately 20 cm above the soil surface</tissue>
    </source>
</reference>
<proteinExistence type="predicted"/>
<organism evidence="2">
    <name type="scientific">Arundo donax</name>
    <name type="common">Giant reed</name>
    <name type="synonym">Donax arundinaceus</name>
    <dbReference type="NCBI Taxonomy" id="35708"/>
    <lineage>
        <taxon>Eukaryota</taxon>
        <taxon>Viridiplantae</taxon>
        <taxon>Streptophyta</taxon>
        <taxon>Embryophyta</taxon>
        <taxon>Tracheophyta</taxon>
        <taxon>Spermatophyta</taxon>
        <taxon>Magnoliopsida</taxon>
        <taxon>Liliopsida</taxon>
        <taxon>Poales</taxon>
        <taxon>Poaceae</taxon>
        <taxon>PACMAD clade</taxon>
        <taxon>Arundinoideae</taxon>
        <taxon>Arundineae</taxon>
        <taxon>Arundo</taxon>
    </lineage>
</organism>
<dbReference type="EMBL" id="GBRH01167591">
    <property type="protein sequence ID" value="JAE30305.1"/>
    <property type="molecule type" value="Transcribed_RNA"/>
</dbReference>
<evidence type="ECO:0000313" key="2">
    <source>
        <dbReference type="EMBL" id="JAE30305.1"/>
    </source>
</evidence>
<feature type="compositionally biased region" description="Basic and acidic residues" evidence="1">
    <location>
        <begin position="39"/>
        <end position="58"/>
    </location>
</feature>
<dbReference type="AlphaFoldDB" id="A0A0A9GZ98"/>
<reference evidence="2" key="2">
    <citation type="journal article" date="2015" name="Data Brief">
        <title>Shoot transcriptome of the giant reed, Arundo donax.</title>
        <authorList>
            <person name="Barrero R.A."/>
            <person name="Guerrero F.D."/>
            <person name="Moolhuijzen P."/>
            <person name="Goolsby J.A."/>
            <person name="Tidwell J."/>
            <person name="Bellgard S.E."/>
            <person name="Bellgard M.I."/>
        </authorList>
    </citation>
    <scope>NUCLEOTIDE SEQUENCE</scope>
    <source>
        <tissue evidence="2">Shoot tissue taken approximately 20 cm above the soil surface</tissue>
    </source>
</reference>